<dbReference type="Gene3D" id="3.10.10.10">
    <property type="entry name" value="HIV Type 1 Reverse Transcriptase, subunit A, domain 1"/>
    <property type="match status" value="1"/>
</dbReference>
<evidence type="ECO:0000256" key="3">
    <source>
        <dbReference type="ARBA" id="ARBA00022695"/>
    </source>
</evidence>
<dbReference type="InterPro" id="IPR043128">
    <property type="entry name" value="Rev_trsase/Diguanyl_cyclase"/>
</dbReference>
<evidence type="ECO:0000256" key="8">
    <source>
        <dbReference type="ARBA" id="ARBA00023268"/>
    </source>
</evidence>
<comment type="caution">
    <text evidence="10">The sequence shown here is derived from an EMBL/GenBank/DDBJ whole genome shotgun (WGS) entry which is preliminary data.</text>
</comment>
<evidence type="ECO:0000256" key="2">
    <source>
        <dbReference type="ARBA" id="ARBA00022679"/>
    </source>
</evidence>
<dbReference type="InterPro" id="IPR041577">
    <property type="entry name" value="RT_RNaseH_2"/>
</dbReference>
<dbReference type="CDD" id="cd01647">
    <property type="entry name" value="RT_LTR"/>
    <property type="match status" value="1"/>
</dbReference>
<dbReference type="SUPFAM" id="SSF56672">
    <property type="entry name" value="DNA/RNA polymerases"/>
    <property type="match status" value="1"/>
</dbReference>
<dbReference type="Gene3D" id="3.30.70.270">
    <property type="match status" value="2"/>
</dbReference>
<accession>A0AAE0YL29</accession>
<sequence length="852" mass="95327">MPIHAEAQFALKSISQDETKYYHVVASLDTTTATRALSIITNPPATNKYPIIKSFLTSAFGLSEEERASALLGLRGLGDSKPSELMDKMLSLLGEHKPCFLFRHIFMQQLPDHIRIPLASSTTSDYLELAQEADRLCIAGNLSLNTASLRCEKIDALPEVDSVCWYHRRFGAAAQKCSPTCKEHAKFKRKHQGGPPVTSASVGPRDSQLFITDTKSGRRFGSSSNLACLIIAVVKRPLVGADFCRQHNLLVDLRGQRLIEADTYLSSPCSVSKTPVNELAPVEVEENKFHKILHEFPDILRPTFSSADVKHGVRHFVPTTSAPIHARARRLAPDKLAVAKREFLEMEHMGIIRKSNSLWASPLHIVPKPNGGWRPCGDYRRLNDATTPDKYPIPHIQDFSAKLSSKVIFSKIDLVRGYHQIPMHPDDIAKTAIITPFGLYEFLRMPFGLKNAAQAFQRLMDTVLQDVNCAFVYLGDILVASSSEEEHMLDLRTICRRLQDFGLVVRLEKCIFGQKSIEFLGHQVSESGSIPLPSKVRAIENFPRPHNVKGLQEFLGMINFYHRFIPHVAALLRPLYSALKKSKPHQIIDWTNDMCESFSSSKAALADATMLSHPKPGASISLTSDASDQAVGAVLEQYVDGFWQPLAFFSKQLRPPEQKYSTFDRELLALYLAIRHFKYFLQGRSFTMFTDHKPLVGAMSKASDLWTARQQRHLAHISEFSTDIRHISGKDNVVADCLSRNTTGTNTLDNVVLGIDYAAMARAQTQDTDVQAFQTAITGLTIRPIQIHNSGPVLLCDVSLEHPRPIVPRTFQRQVFEAIHNLAHPGRKSTVKLVANKFVWPINSCGMESRNR</sequence>
<dbReference type="Pfam" id="PF23055">
    <property type="entry name" value="DUF7041"/>
    <property type="match status" value="1"/>
</dbReference>
<dbReference type="InterPro" id="IPR055469">
    <property type="entry name" value="DUF7041"/>
</dbReference>
<keyword evidence="6" id="KW-0378">Hydrolase</keyword>
<feature type="domain" description="Reverse transcriptase" evidence="9">
    <location>
        <begin position="347"/>
        <end position="524"/>
    </location>
</feature>
<dbReference type="GO" id="GO:0003964">
    <property type="term" value="F:RNA-directed DNA polymerase activity"/>
    <property type="evidence" value="ECO:0007669"/>
    <property type="project" value="UniProtKB-KW"/>
</dbReference>
<evidence type="ECO:0000256" key="5">
    <source>
        <dbReference type="ARBA" id="ARBA00022759"/>
    </source>
</evidence>
<dbReference type="FunFam" id="3.30.70.270:FF:000020">
    <property type="entry name" value="Transposon Tf2-6 polyprotein-like Protein"/>
    <property type="match status" value="1"/>
</dbReference>
<dbReference type="PANTHER" id="PTHR37984:SF5">
    <property type="entry name" value="PROTEIN NYNRIN-LIKE"/>
    <property type="match status" value="1"/>
</dbReference>
<dbReference type="InterPro" id="IPR050951">
    <property type="entry name" value="Retrovirus_Pol_polyprotein"/>
</dbReference>
<dbReference type="GO" id="GO:0004519">
    <property type="term" value="F:endonuclease activity"/>
    <property type="evidence" value="ECO:0007669"/>
    <property type="project" value="UniProtKB-KW"/>
</dbReference>
<dbReference type="GO" id="GO:0006508">
    <property type="term" value="P:proteolysis"/>
    <property type="evidence" value="ECO:0007669"/>
    <property type="project" value="UniProtKB-KW"/>
</dbReference>
<evidence type="ECO:0000313" key="10">
    <source>
        <dbReference type="EMBL" id="KAK3748666.1"/>
    </source>
</evidence>
<dbReference type="GO" id="GO:0008233">
    <property type="term" value="F:peptidase activity"/>
    <property type="evidence" value="ECO:0007669"/>
    <property type="project" value="UniProtKB-KW"/>
</dbReference>
<protein>
    <recommendedName>
        <fullName evidence="9">Reverse transcriptase domain-containing protein</fullName>
    </recommendedName>
</protein>
<dbReference type="AlphaFoldDB" id="A0AAE0YL29"/>
<dbReference type="CDD" id="cd09274">
    <property type="entry name" value="RNase_HI_RT_Ty3"/>
    <property type="match status" value="1"/>
</dbReference>
<evidence type="ECO:0000259" key="9">
    <source>
        <dbReference type="PROSITE" id="PS50878"/>
    </source>
</evidence>
<evidence type="ECO:0000256" key="4">
    <source>
        <dbReference type="ARBA" id="ARBA00022722"/>
    </source>
</evidence>
<dbReference type="EMBL" id="JAWDGP010006002">
    <property type="protein sequence ID" value="KAK3748666.1"/>
    <property type="molecule type" value="Genomic_DNA"/>
</dbReference>
<keyword evidence="4" id="KW-0540">Nuclease</keyword>
<name>A0AAE0YL29_9GAST</name>
<evidence type="ECO:0000256" key="7">
    <source>
        <dbReference type="ARBA" id="ARBA00022918"/>
    </source>
</evidence>
<evidence type="ECO:0000256" key="6">
    <source>
        <dbReference type="ARBA" id="ARBA00022801"/>
    </source>
</evidence>
<reference evidence="10" key="1">
    <citation type="journal article" date="2023" name="G3 (Bethesda)">
        <title>A reference genome for the long-term kleptoplast-retaining sea slug Elysia crispata morphotype clarki.</title>
        <authorList>
            <person name="Eastman K.E."/>
            <person name="Pendleton A.L."/>
            <person name="Shaikh M.A."/>
            <person name="Suttiyut T."/>
            <person name="Ogas R."/>
            <person name="Tomko P."/>
            <person name="Gavelis G."/>
            <person name="Widhalm J.R."/>
            <person name="Wisecaver J.H."/>
        </authorList>
    </citation>
    <scope>NUCLEOTIDE SEQUENCE</scope>
    <source>
        <strain evidence="10">ECLA1</strain>
    </source>
</reference>
<evidence type="ECO:0000256" key="1">
    <source>
        <dbReference type="ARBA" id="ARBA00022670"/>
    </source>
</evidence>
<proteinExistence type="predicted"/>
<keyword evidence="5" id="KW-0255">Endonuclease</keyword>
<keyword evidence="3" id="KW-0548">Nucleotidyltransferase</keyword>
<dbReference type="FunFam" id="3.10.10.10:FF:000007">
    <property type="entry name" value="Retrovirus-related Pol polyprotein from transposon 17.6-like Protein"/>
    <property type="match status" value="1"/>
</dbReference>
<dbReference type="Pfam" id="PF17919">
    <property type="entry name" value="RT_RNaseH_2"/>
    <property type="match status" value="1"/>
</dbReference>
<dbReference type="PANTHER" id="PTHR37984">
    <property type="entry name" value="PROTEIN CBG26694"/>
    <property type="match status" value="1"/>
</dbReference>
<keyword evidence="2" id="KW-0808">Transferase</keyword>
<organism evidence="10 11">
    <name type="scientific">Elysia crispata</name>
    <name type="common">lettuce slug</name>
    <dbReference type="NCBI Taxonomy" id="231223"/>
    <lineage>
        <taxon>Eukaryota</taxon>
        <taxon>Metazoa</taxon>
        <taxon>Spiralia</taxon>
        <taxon>Lophotrochozoa</taxon>
        <taxon>Mollusca</taxon>
        <taxon>Gastropoda</taxon>
        <taxon>Heterobranchia</taxon>
        <taxon>Euthyneura</taxon>
        <taxon>Panpulmonata</taxon>
        <taxon>Sacoglossa</taxon>
        <taxon>Placobranchoidea</taxon>
        <taxon>Plakobranchidae</taxon>
        <taxon>Elysia</taxon>
    </lineage>
</organism>
<dbReference type="Pfam" id="PF00078">
    <property type="entry name" value="RVT_1"/>
    <property type="match status" value="1"/>
</dbReference>
<keyword evidence="11" id="KW-1185">Reference proteome</keyword>
<dbReference type="Proteomes" id="UP001283361">
    <property type="component" value="Unassembled WGS sequence"/>
</dbReference>
<dbReference type="Gene3D" id="1.10.340.70">
    <property type="match status" value="1"/>
</dbReference>
<dbReference type="PROSITE" id="PS50878">
    <property type="entry name" value="RT_POL"/>
    <property type="match status" value="1"/>
</dbReference>
<keyword evidence="1" id="KW-0645">Protease</keyword>
<dbReference type="InterPro" id="IPR000477">
    <property type="entry name" value="RT_dom"/>
</dbReference>
<evidence type="ECO:0000313" key="11">
    <source>
        <dbReference type="Proteomes" id="UP001283361"/>
    </source>
</evidence>
<keyword evidence="8" id="KW-0511">Multifunctional enzyme</keyword>
<dbReference type="InterPro" id="IPR043502">
    <property type="entry name" value="DNA/RNA_pol_sf"/>
</dbReference>
<gene>
    <name evidence="10" type="ORF">RRG08_000898</name>
</gene>
<keyword evidence="7" id="KW-0695">RNA-directed DNA polymerase</keyword>